<gene>
    <name evidence="4" type="ORF">SAMN05444414_11931</name>
</gene>
<dbReference type="Proteomes" id="UP000184191">
    <property type="component" value="Unassembled WGS sequence"/>
</dbReference>
<feature type="compositionally biased region" description="Basic and acidic residues" evidence="3">
    <location>
        <begin position="32"/>
        <end position="45"/>
    </location>
</feature>
<dbReference type="CDD" id="cd05387">
    <property type="entry name" value="BY-kinase"/>
    <property type="match status" value="1"/>
</dbReference>
<feature type="compositionally biased region" description="Acidic residues" evidence="3">
    <location>
        <begin position="46"/>
        <end position="63"/>
    </location>
</feature>
<evidence type="ECO:0000256" key="2">
    <source>
        <dbReference type="ARBA" id="ARBA00022840"/>
    </source>
</evidence>
<keyword evidence="2" id="KW-0067">ATP-binding</keyword>
<proteinExistence type="predicted"/>
<dbReference type="AlphaFoldDB" id="A0A1M7BLL7"/>
<evidence type="ECO:0000313" key="4">
    <source>
        <dbReference type="EMBL" id="SHL55861.1"/>
    </source>
</evidence>
<reference evidence="5" key="1">
    <citation type="submission" date="2016-11" db="EMBL/GenBank/DDBJ databases">
        <authorList>
            <person name="Varghese N."/>
            <person name="Submissions S."/>
        </authorList>
    </citation>
    <scope>NUCLEOTIDE SEQUENCE [LARGE SCALE GENOMIC DNA]</scope>
    <source>
        <strain evidence="5">DSM 29327</strain>
    </source>
</reference>
<keyword evidence="5" id="KW-1185">Reference proteome</keyword>
<sequence length="386" mass="42089">MPWRATSLWALSGDGAMKLSRYEAHMRRRAARRDALENPHSHSPDQEDILSPEADEATQEADEAPFALSPEMIAPPLDEKPLVAEADGQLPEPEPEPDVEDAPNVADAAEDESEVIVVPVPEVAVVNGPVEQAPEDAVDEVPAPLPLLWPNLRSVPLDARHLTRNRLITATREDPAHVAFDVLRTKLLAALRAKGWHRVAITSPTPDCGKSFVAANLAISLSRQPSVHTVLMDLDLRRPSLARTLGLSAPGPIASFLKGDTSLEQQFVRPAENALNIGENLAFGLNDRVESYAAELLQAPRTGEVLDNLYARLRPDVVLFDMPPALYYDDALGFRPQFDGVLLVIGGGRSTAQEVRDVKRRFGAETPLLGVVMNRAEDGDIAKYGY</sequence>
<dbReference type="InterPro" id="IPR005702">
    <property type="entry name" value="Wzc-like_C"/>
</dbReference>
<dbReference type="InterPro" id="IPR050445">
    <property type="entry name" value="Bact_polysacc_biosynth/exp"/>
</dbReference>
<dbReference type="PANTHER" id="PTHR32309">
    <property type="entry name" value="TYROSINE-PROTEIN KINASE"/>
    <property type="match status" value="1"/>
</dbReference>
<evidence type="ECO:0000313" key="5">
    <source>
        <dbReference type="Proteomes" id="UP000184191"/>
    </source>
</evidence>
<name>A0A1M7BLL7_9RHOB</name>
<dbReference type="SUPFAM" id="SSF52540">
    <property type="entry name" value="P-loop containing nucleoside triphosphate hydrolases"/>
    <property type="match status" value="1"/>
</dbReference>
<dbReference type="STRING" id="1054996.SAMN05444414_11931"/>
<evidence type="ECO:0000256" key="3">
    <source>
        <dbReference type="SAM" id="MobiDB-lite"/>
    </source>
</evidence>
<dbReference type="RefSeq" id="WP_073199327.1">
    <property type="nucleotide sequence ID" value="NZ_FRBN01000019.1"/>
</dbReference>
<feature type="region of interest" description="Disordered" evidence="3">
    <location>
        <begin position="27"/>
        <end position="111"/>
    </location>
</feature>
<organism evidence="4 5">
    <name type="scientific">Roseovarius marisflavi</name>
    <dbReference type="NCBI Taxonomy" id="1054996"/>
    <lineage>
        <taxon>Bacteria</taxon>
        <taxon>Pseudomonadati</taxon>
        <taxon>Pseudomonadota</taxon>
        <taxon>Alphaproteobacteria</taxon>
        <taxon>Rhodobacterales</taxon>
        <taxon>Roseobacteraceae</taxon>
        <taxon>Roseovarius</taxon>
    </lineage>
</organism>
<dbReference type="EMBL" id="FRBN01000019">
    <property type="protein sequence ID" value="SHL55861.1"/>
    <property type="molecule type" value="Genomic_DNA"/>
</dbReference>
<dbReference type="PANTHER" id="PTHR32309:SF31">
    <property type="entry name" value="CAPSULAR EXOPOLYSACCHARIDE FAMILY"/>
    <property type="match status" value="1"/>
</dbReference>
<dbReference type="Gene3D" id="3.40.50.300">
    <property type="entry name" value="P-loop containing nucleotide triphosphate hydrolases"/>
    <property type="match status" value="1"/>
</dbReference>
<protein>
    <submittedName>
        <fullName evidence="4">Chromosome partitioning ATPase, Mrp family, contains Fe-S cluster</fullName>
    </submittedName>
</protein>
<evidence type="ECO:0000256" key="1">
    <source>
        <dbReference type="ARBA" id="ARBA00022741"/>
    </source>
</evidence>
<keyword evidence="1" id="KW-0547">Nucleotide-binding</keyword>
<dbReference type="InterPro" id="IPR027417">
    <property type="entry name" value="P-loop_NTPase"/>
</dbReference>
<accession>A0A1M7BLL7</accession>